<sequence length="109" mass="12248">MCATTPEMALSPPYRKAQRLLSEWLEAGRTARRQVFAIRTVIPTLDANDKHRLCRWLAWWCVAAGERGEWLLGRIKRLDAALGISTEMALAHLPVGVGLSTVRDHRKSA</sequence>
<accession>A0ABQ5XKQ3</accession>
<evidence type="ECO:0000313" key="2">
    <source>
        <dbReference type="Proteomes" id="UP001156670"/>
    </source>
</evidence>
<dbReference type="Proteomes" id="UP001156670">
    <property type="component" value="Unassembled WGS sequence"/>
</dbReference>
<keyword evidence="2" id="KW-1185">Reference proteome</keyword>
<reference evidence="2" key="1">
    <citation type="journal article" date="2019" name="Int. J. Syst. Evol. Microbiol.">
        <title>The Global Catalogue of Microorganisms (GCM) 10K type strain sequencing project: providing services to taxonomists for standard genome sequencing and annotation.</title>
        <authorList>
            <consortium name="The Broad Institute Genomics Platform"/>
            <consortium name="The Broad Institute Genome Sequencing Center for Infectious Disease"/>
            <person name="Wu L."/>
            <person name="Ma J."/>
        </authorList>
    </citation>
    <scope>NUCLEOTIDE SEQUENCE [LARGE SCALE GENOMIC DNA]</scope>
    <source>
        <strain evidence="2">NBRC 111980</strain>
    </source>
</reference>
<gene>
    <name evidence="1" type="ORF">GCM10007901_07290</name>
</gene>
<organism evidence="1 2">
    <name type="scientific">Dyella acidisoli</name>
    <dbReference type="NCBI Taxonomy" id="1867834"/>
    <lineage>
        <taxon>Bacteria</taxon>
        <taxon>Pseudomonadati</taxon>
        <taxon>Pseudomonadota</taxon>
        <taxon>Gammaproteobacteria</taxon>
        <taxon>Lysobacterales</taxon>
        <taxon>Rhodanobacteraceae</taxon>
        <taxon>Dyella</taxon>
    </lineage>
</organism>
<protein>
    <submittedName>
        <fullName evidence="1">Uncharacterized protein</fullName>
    </submittedName>
</protein>
<evidence type="ECO:0000313" key="1">
    <source>
        <dbReference type="EMBL" id="GLQ91779.1"/>
    </source>
</evidence>
<dbReference type="EMBL" id="BSOB01000006">
    <property type="protein sequence ID" value="GLQ91779.1"/>
    <property type="molecule type" value="Genomic_DNA"/>
</dbReference>
<comment type="caution">
    <text evidence="1">The sequence shown here is derived from an EMBL/GenBank/DDBJ whole genome shotgun (WGS) entry which is preliminary data.</text>
</comment>
<dbReference type="RefSeq" id="WP_423372878.1">
    <property type="nucleotide sequence ID" value="NZ_CP064031.1"/>
</dbReference>
<proteinExistence type="predicted"/>
<name>A0ABQ5XKQ3_9GAMM</name>